<sequence length="59" mass="6495">MIQTIITYAILVLVFVLAVRFLWKSLNPPKDVPPACSGCALRDACSAKAKKQGEQMKCK</sequence>
<proteinExistence type="predicted"/>
<dbReference type="Proteomes" id="UP000297225">
    <property type="component" value="Unassembled WGS sequence"/>
</dbReference>
<dbReference type="EMBL" id="SPNC01000198">
    <property type="protein sequence ID" value="TFH94073.1"/>
    <property type="molecule type" value="Genomic_DNA"/>
</dbReference>
<dbReference type="RefSeq" id="WP_018358537.1">
    <property type="nucleotide sequence ID" value="NZ_CP197400.1"/>
</dbReference>
<dbReference type="STRING" id="1122973.GCA_000379925_01298"/>
<comment type="caution">
    <text evidence="1">The sequence shown here is derived from an EMBL/GenBank/DDBJ whole genome shotgun (WGS) entry which is preliminary data.</text>
</comment>
<dbReference type="AlphaFoldDB" id="A0A4Y8WM26"/>
<protein>
    <recommendedName>
        <fullName evidence="3">FeoB-associated Cys-rich membrane protein</fullName>
    </recommendedName>
</protein>
<evidence type="ECO:0008006" key="3">
    <source>
        <dbReference type="Google" id="ProtNLM"/>
    </source>
</evidence>
<evidence type="ECO:0000313" key="2">
    <source>
        <dbReference type="Proteomes" id="UP000297225"/>
    </source>
</evidence>
<accession>A0A4Y8WM26</accession>
<evidence type="ECO:0000313" key="1">
    <source>
        <dbReference type="EMBL" id="TFH94073.1"/>
    </source>
</evidence>
<keyword evidence="2" id="KW-1185">Reference proteome</keyword>
<reference evidence="1 2" key="1">
    <citation type="submission" date="2019-03" db="EMBL/GenBank/DDBJ databases">
        <title>Porphyromonas levii Isolated from the Uterus of Dairy Cows.</title>
        <authorList>
            <person name="Francis A.M."/>
        </authorList>
    </citation>
    <scope>NUCLEOTIDE SEQUENCE [LARGE SCALE GENOMIC DNA]</scope>
    <source>
        <strain evidence="1 2">AF5678</strain>
    </source>
</reference>
<name>A0A4Y8WM26_9PORP</name>
<gene>
    <name evidence="1" type="ORF">E4P47_09065</name>
</gene>
<organism evidence="1 2">
    <name type="scientific">Porphyromonas levii</name>
    <dbReference type="NCBI Taxonomy" id="28114"/>
    <lineage>
        <taxon>Bacteria</taxon>
        <taxon>Pseudomonadati</taxon>
        <taxon>Bacteroidota</taxon>
        <taxon>Bacteroidia</taxon>
        <taxon>Bacteroidales</taxon>
        <taxon>Porphyromonadaceae</taxon>
        <taxon>Porphyromonas</taxon>
    </lineage>
</organism>